<feature type="chain" id="PRO_5045852799" evidence="2">
    <location>
        <begin position="23"/>
        <end position="205"/>
    </location>
</feature>
<evidence type="ECO:0000313" key="4">
    <source>
        <dbReference type="Proteomes" id="UP001617669"/>
    </source>
</evidence>
<dbReference type="Proteomes" id="UP001617669">
    <property type="component" value="Unassembled WGS sequence"/>
</dbReference>
<dbReference type="InterPro" id="IPR011250">
    <property type="entry name" value="OMP/PagP_B-barrel"/>
</dbReference>
<dbReference type="RefSeq" id="WP_400879011.1">
    <property type="nucleotide sequence ID" value="NZ_JBIWXY010000001.1"/>
</dbReference>
<evidence type="ECO:0000256" key="1">
    <source>
        <dbReference type="ARBA" id="ARBA00004442"/>
    </source>
</evidence>
<protein>
    <submittedName>
        <fullName evidence="3">OmpW family protein</fullName>
    </submittedName>
</protein>
<comment type="caution">
    <text evidence="3">The sequence shown here is derived from an EMBL/GenBank/DDBJ whole genome shotgun (WGS) entry which is preliminary data.</text>
</comment>
<name>A0ABW8GIG9_9PROT</name>
<dbReference type="PANTHER" id="PTHR36920:SF1">
    <property type="entry name" value="OUTER MEMBRANE PROTEIN W"/>
    <property type="match status" value="1"/>
</dbReference>
<dbReference type="InterPro" id="IPR005618">
    <property type="entry name" value="OMPW"/>
</dbReference>
<evidence type="ECO:0000313" key="3">
    <source>
        <dbReference type="EMBL" id="MFJ5445150.1"/>
    </source>
</evidence>
<gene>
    <name evidence="3" type="ORF">ACIKP9_02800</name>
</gene>
<feature type="signal peptide" evidence="2">
    <location>
        <begin position="1"/>
        <end position="22"/>
    </location>
</feature>
<reference evidence="3 4" key="1">
    <citation type="submission" date="2024-11" db="EMBL/GenBank/DDBJ databases">
        <authorList>
            <person name="Kaparullina E.N."/>
            <person name="Delegan Y.A."/>
            <person name="Doronina N.V."/>
        </authorList>
    </citation>
    <scope>NUCLEOTIDE SEQUENCE [LARGE SCALE GENOMIC DNA]</scope>
    <source>
        <strain evidence="3 4">7sh_L</strain>
    </source>
</reference>
<dbReference type="SUPFAM" id="SSF56925">
    <property type="entry name" value="OMPA-like"/>
    <property type="match status" value="1"/>
</dbReference>
<dbReference type="PANTHER" id="PTHR36920">
    <property type="match status" value="1"/>
</dbReference>
<dbReference type="Pfam" id="PF03922">
    <property type="entry name" value="OmpW"/>
    <property type="match status" value="1"/>
</dbReference>
<sequence>MSQQFFPLTMLFTSLLLPVAAAADTEALSPWQARAGISLIAPKSNNGSILDNTADVTLSNRVGPTVNIAYFITPHWAIDLLGGLAFKHQIDVNGSRAGEAKHLPPILSLQYHFRPEATLRPYVGLGLNYTTFLDEKLDNGAKLKLGDSWGPALQAGLDYALDNHWTIGADIRYARINTKVKINGLDAGDVSINPIVYTLNVGYRF</sequence>
<dbReference type="EMBL" id="JBIWXY010000001">
    <property type="protein sequence ID" value="MFJ5445150.1"/>
    <property type="molecule type" value="Genomic_DNA"/>
</dbReference>
<keyword evidence="2" id="KW-0732">Signal</keyword>
<dbReference type="Gene3D" id="2.40.160.20">
    <property type="match status" value="1"/>
</dbReference>
<accession>A0ABW8GIG9</accession>
<comment type="subcellular location">
    <subcellularLocation>
        <location evidence="1">Cell outer membrane</location>
    </subcellularLocation>
</comment>
<evidence type="ECO:0000256" key="2">
    <source>
        <dbReference type="SAM" id="SignalP"/>
    </source>
</evidence>
<proteinExistence type="predicted"/>
<organism evidence="3 4">
    <name type="scientific">Methylobacillus methanolivorans</name>
    <dbReference type="NCBI Taxonomy" id="1848927"/>
    <lineage>
        <taxon>Bacteria</taxon>
        <taxon>Pseudomonadati</taxon>
        <taxon>Pseudomonadota</taxon>
        <taxon>Betaproteobacteria</taxon>
        <taxon>Nitrosomonadales</taxon>
        <taxon>Methylophilaceae</taxon>
        <taxon>Methylobacillus</taxon>
    </lineage>
</organism>
<keyword evidence="4" id="KW-1185">Reference proteome</keyword>